<dbReference type="GO" id="GO:0008270">
    <property type="term" value="F:zinc ion binding"/>
    <property type="evidence" value="ECO:0007669"/>
    <property type="project" value="TreeGrafter"/>
</dbReference>
<evidence type="ECO:0000313" key="8">
    <source>
        <dbReference type="EMBL" id="KAF4667258.1"/>
    </source>
</evidence>
<sequence>MSDEEQKAFVESQAPIAPAPMANVYFSDEPMPVTCPYCKATTTTMVEHKVSAGSWICVAILVLLCFPLAWIPCCCDSCQQADHRCGNCHQKEIDIDGKRRYLQVVPEHVCVVILPLMTAPDSYGTEQPLAPVASVDLGHSPDYVECSRCGHKGLSIVEHRSSCDFTYLYSLLNCYAPTDSNGRARLTRPGLLYFHLLLSATYPILPGVLGTILLP</sequence>
<organism evidence="8 9">
    <name type="scientific">Perkinsus chesapeaki</name>
    <name type="common">Clam parasite</name>
    <name type="synonym">Perkinsus andrewsi</name>
    <dbReference type="NCBI Taxonomy" id="330153"/>
    <lineage>
        <taxon>Eukaryota</taxon>
        <taxon>Sar</taxon>
        <taxon>Alveolata</taxon>
        <taxon>Perkinsozoa</taxon>
        <taxon>Perkinsea</taxon>
        <taxon>Perkinsida</taxon>
        <taxon>Perkinsidae</taxon>
        <taxon>Perkinsus</taxon>
    </lineage>
</organism>
<feature type="domain" description="LITAF" evidence="7">
    <location>
        <begin position="13"/>
        <end position="97"/>
    </location>
</feature>
<evidence type="ECO:0000256" key="1">
    <source>
        <dbReference type="ARBA" id="ARBA00004170"/>
    </source>
</evidence>
<protein>
    <recommendedName>
        <fullName evidence="7">LITAF domain-containing protein</fullName>
    </recommendedName>
</protein>
<comment type="subcellular location">
    <subcellularLocation>
        <location evidence="1">Membrane</location>
        <topology evidence="1">Peripheral membrane protein</topology>
    </subcellularLocation>
</comment>
<reference evidence="8 9" key="1">
    <citation type="submission" date="2020-04" db="EMBL/GenBank/DDBJ databases">
        <title>Perkinsus chesapeaki whole genome sequence.</title>
        <authorList>
            <person name="Bogema D.R."/>
        </authorList>
    </citation>
    <scope>NUCLEOTIDE SEQUENCE [LARGE SCALE GENOMIC DNA]</scope>
    <source>
        <strain evidence="8">ATCC PRA-425</strain>
    </source>
</reference>
<keyword evidence="6" id="KW-1133">Transmembrane helix</keyword>
<accession>A0A7J6M6R7</accession>
<keyword evidence="3" id="KW-0479">Metal-binding</keyword>
<dbReference type="EMBL" id="JAAPAO010000215">
    <property type="protein sequence ID" value="KAF4667258.1"/>
    <property type="molecule type" value="Genomic_DNA"/>
</dbReference>
<name>A0A7J6M6R7_PERCH</name>
<evidence type="ECO:0000256" key="6">
    <source>
        <dbReference type="SAM" id="Phobius"/>
    </source>
</evidence>
<dbReference type="Pfam" id="PF10601">
    <property type="entry name" value="zf-LITAF-like"/>
    <property type="match status" value="1"/>
</dbReference>
<gene>
    <name evidence="8" type="ORF">FOL47_003660</name>
</gene>
<keyword evidence="6" id="KW-0812">Transmembrane</keyword>
<dbReference type="OrthoDB" id="298219at2759"/>
<dbReference type="SMART" id="SM00714">
    <property type="entry name" value="LITAF"/>
    <property type="match status" value="1"/>
</dbReference>
<evidence type="ECO:0000313" key="9">
    <source>
        <dbReference type="Proteomes" id="UP000591131"/>
    </source>
</evidence>
<evidence type="ECO:0000256" key="5">
    <source>
        <dbReference type="ARBA" id="ARBA00023136"/>
    </source>
</evidence>
<feature type="transmembrane region" description="Helical" evidence="6">
    <location>
        <begin position="191"/>
        <end position="214"/>
    </location>
</feature>
<evidence type="ECO:0000256" key="4">
    <source>
        <dbReference type="ARBA" id="ARBA00022833"/>
    </source>
</evidence>
<keyword evidence="5 6" id="KW-0472">Membrane</keyword>
<dbReference type="Proteomes" id="UP000591131">
    <property type="component" value="Unassembled WGS sequence"/>
</dbReference>
<proteinExistence type="inferred from homology"/>
<dbReference type="AlphaFoldDB" id="A0A7J6M6R7"/>
<dbReference type="PANTHER" id="PTHR23292">
    <property type="entry name" value="LIPOPOLYSACCHARIDE-INDUCED TUMOR NECROSIS FACTOR-ALPHA FACTOR"/>
    <property type="match status" value="1"/>
</dbReference>
<feature type="transmembrane region" description="Helical" evidence="6">
    <location>
        <begin position="52"/>
        <end position="71"/>
    </location>
</feature>
<evidence type="ECO:0000256" key="2">
    <source>
        <dbReference type="ARBA" id="ARBA00005975"/>
    </source>
</evidence>
<evidence type="ECO:0000259" key="7">
    <source>
        <dbReference type="PROSITE" id="PS51837"/>
    </source>
</evidence>
<comment type="similarity">
    <text evidence="2">Belongs to the CDIP1/LITAF family.</text>
</comment>
<evidence type="ECO:0000256" key="3">
    <source>
        <dbReference type="ARBA" id="ARBA00022723"/>
    </source>
</evidence>
<keyword evidence="4" id="KW-0862">Zinc</keyword>
<dbReference type="InterPro" id="IPR037519">
    <property type="entry name" value="LITAF_fam"/>
</dbReference>
<dbReference type="PANTHER" id="PTHR23292:SF6">
    <property type="entry name" value="FI16602P1-RELATED"/>
    <property type="match status" value="1"/>
</dbReference>
<comment type="caution">
    <text evidence="8">The sequence shown here is derived from an EMBL/GenBank/DDBJ whole genome shotgun (WGS) entry which is preliminary data.</text>
</comment>
<dbReference type="InterPro" id="IPR006629">
    <property type="entry name" value="LITAF"/>
</dbReference>
<dbReference type="GO" id="GO:0016020">
    <property type="term" value="C:membrane"/>
    <property type="evidence" value="ECO:0007669"/>
    <property type="project" value="UniProtKB-SubCell"/>
</dbReference>
<dbReference type="PROSITE" id="PS51837">
    <property type="entry name" value="LITAF"/>
    <property type="match status" value="1"/>
</dbReference>
<keyword evidence="9" id="KW-1185">Reference proteome</keyword>